<evidence type="ECO:0000256" key="1">
    <source>
        <dbReference type="SAM" id="Phobius"/>
    </source>
</evidence>
<feature type="transmembrane region" description="Helical" evidence="1">
    <location>
        <begin position="28"/>
        <end position="47"/>
    </location>
</feature>
<comment type="caution">
    <text evidence="2">The sequence shown here is derived from an EMBL/GenBank/DDBJ whole genome shotgun (WGS) entry which is preliminary data.</text>
</comment>
<dbReference type="AlphaFoldDB" id="A0A544W3N2"/>
<proteinExistence type="predicted"/>
<accession>A0A544W3N2</accession>
<evidence type="ECO:0000313" key="2">
    <source>
        <dbReference type="EMBL" id="TQR86853.1"/>
    </source>
</evidence>
<feature type="transmembrane region" description="Helical" evidence="1">
    <location>
        <begin position="54"/>
        <end position="73"/>
    </location>
</feature>
<dbReference type="Proteomes" id="UP000315759">
    <property type="component" value="Unassembled WGS sequence"/>
</dbReference>
<keyword evidence="1" id="KW-0812">Transmembrane</keyword>
<name>A0A544W3N2_9MYCO</name>
<reference evidence="2 3" key="1">
    <citation type="submission" date="2018-10" db="EMBL/GenBank/DDBJ databases">
        <title>Draft genome of Mycobacterium hodleri strain B.</title>
        <authorList>
            <person name="Amande T.J."/>
            <person name="Mcgenity T.J."/>
        </authorList>
    </citation>
    <scope>NUCLEOTIDE SEQUENCE [LARGE SCALE GENOMIC DNA]</scope>
    <source>
        <strain evidence="2 3">B</strain>
    </source>
</reference>
<dbReference type="EMBL" id="VIFX01000010">
    <property type="protein sequence ID" value="TQR86853.1"/>
    <property type="molecule type" value="Genomic_DNA"/>
</dbReference>
<organism evidence="2 3">
    <name type="scientific">Mycolicibacterium hodleri</name>
    <dbReference type="NCBI Taxonomy" id="49897"/>
    <lineage>
        <taxon>Bacteria</taxon>
        <taxon>Bacillati</taxon>
        <taxon>Actinomycetota</taxon>
        <taxon>Actinomycetes</taxon>
        <taxon>Mycobacteriales</taxon>
        <taxon>Mycobacteriaceae</taxon>
        <taxon>Mycolicibacterium</taxon>
    </lineage>
</organism>
<protein>
    <submittedName>
        <fullName evidence="2">Uncharacterized protein</fullName>
    </submittedName>
</protein>
<gene>
    <name evidence="2" type="ORF">D8S82_09915</name>
</gene>
<keyword evidence="3" id="KW-1185">Reference proteome</keyword>
<evidence type="ECO:0000313" key="3">
    <source>
        <dbReference type="Proteomes" id="UP000315759"/>
    </source>
</evidence>
<keyword evidence="1" id="KW-0472">Membrane</keyword>
<sequence>MAFGAVNLLIGLVVLAVAAEHGGAVVGVGAVILALIAFGGGACLIALRRPWTKGLGIGLMIGWALLSITSVGFCTGLNPEMYTGGI</sequence>
<keyword evidence="1" id="KW-1133">Transmembrane helix</keyword>